<dbReference type="RefSeq" id="WP_119777547.1">
    <property type="nucleotide sequence ID" value="NZ_QYUK01000011.1"/>
</dbReference>
<evidence type="ECO:0000256" key="3">
    <source>
        <dbReference type="ARBA" id="ARBA00022759"/>
    </source>
</evidence>
<keyword evidence="2" id="KW-0540">Nuclease</keyword>
<dbReference type="PANTHER" id="PTHR30636:SF3">
    <property type="entry name" value="UPF0701 PROTEIN YICC"/>
    <property type="match status" value="1"/>
</dbReference>
<dbReference type="Proteomes" id="UP000284605">
    <property type="component" value="Unassembled WGS sequence"/>
</dbReference>
<reference evidence="8 9" key="1">
    <citation type="submission" date="2018-09" db="EMBL/GenBank/DDBJ databases">
        <authorList>
            <person name="Zhu H."/>
        </authorList>
    </citation>
    <scope>NUCLEOTIDE SEQUENCE [LARGE SCALE GENOMIC DNA]</scope>
    <source>
        <strain evidence="8 9">K1W22B-8</strain>
    </source>
</reference>
<dbReference type="InterPro" id="IPR013551">
    <property type="entry name" value="YicC-like_C"/>
</dbReference>
<evidence type="ECO:0000256" key="5">
    <source>
        <dbReference type="ARBA" id="ARBA00035648"/>
    </source>
</evidence>
<keyword evidence="3" id="KW-0255">Endonuclease</keyword>
<dbReference type="Pfam" id="PF03755">
    <property type="entry name" value="YicC-like_N"/>
    <property type="match status" value="1"/>
</dbReference>
<dbReference type="AlphaFoldDB" id="A0A418WA61"/>
<feature type="domain" description="Endoribonuclease YicC-like N-terminal" evidence="6">
    <location>
        <begin position="3"/>
        <end position="157"/>
    </location>
</feature>
<dbReference type="EMBL" id="QYUK01000011">
    <property type="protein sequence ID" value="RJF86903.1"/>
    <property type="molecule type" value="Genomic_DNA"/>
</dbReference>
<evidence type="ECO:0000256" key="2">
    <source>
        <dbReference type="ARBA" id="ARBA00022722"/>
    </source>
</evidence>
<dbReference type="InterPro" id="IPR013527">
    <property type="entry name" value="YicC-like_N"/>
</dbReference>
<dbReference type="NCBIfam" id="TIGR00255">
    <property type="entry name" value="YicC/YloC family endoribonuclease"/>
    <property type="match status" value="1"/>
</dbReference>
<feature type="domain" description="Endoribonuclease YicC-like C-terminal" evidence="7">
    <location>
        <begin position="182"/>
        <end position="295"/>
    </location>
</feature>
<gene>
    <name evidence="8" type="ORF">D3874_07620</name>
</gene>
<protein>
    <submittedName>
        <fullName evidence="8">YicC family protein</fullName>
    </submittedName>
</protein>
<evidence type="ECO:0000256" key="4">
    <source>
        <dbReference type="ARBA" id="ARBA00022801"/>
    </source>
</evidence>
<evidence type="ECO:0000313" key="9">
    <source>
        <dbReference type="Proteomes" id="UP000284605"/>
    </source>
</evidence>
<evidence type="ECO:0000259" key="6">
    <source>
        <dbReference type="Pfam" id="PF03755"/>
    </source>
</evidence>
<evidence type="ECO:0000256" key="1">
    <source>
        <dbReference type="ARBA" id="ARBA00001968"/>
    </source>
</evidence>
<sequence length="295" mass="31722">MALQSMTGFARISGKAGDLEFIWEVKSVNGRGLEVRTRLPGGMERLERPVRDLAAKRLKRGNLQAQLNLVTAGDGNLPRLDQAVLSHYIKAASALAVAHGLKAPRIEGLMALPGVIARDGGTQTPDEEALDLAVIAAFEAAVDALSLSRNAEGAHLAAALQAHLDEIERLTDASEVLAATQPGAIKARLEAQLADVLKDKAGSVSPDRLVQEVAMLAVKADVREEIDRLRAHVAEARKLLKAGDGVGRRLDFLAQEFNREANTLCSKSTDVELTRLGLDLKTSVDRLREQVQNVE</sequence>
<comment type="caution">
    <text evidence="8">The sequence shown here is derived from an EMBL/GenBank/DDBJ whole genome shotgun (WGS) entry which is preliminary data.</text>
</comment>
<dbReference type="InterPro" id="IPR005229">
    <property type="entry name" value="YicC/YloC-like"/>
</dbReference>
<keyword evidence="4" id="KW-0378">Hydrolase</keyword>
<evidence type="ECO:0000259" key="7">
    <source>
        <dbReference type="Pfam" id="PF08340"/>
    </source>
</evidence>
<proteinExistence type="inferred from homology"/>
<dbReference type="OrthoDB" id="9771229at2"/>
<dbReference type="Pfam" id="PF08340">
    <property type="entry name" value="YicC-like_C"/>
    <property type="match status" value="1"/>
</dbReference>
<accession>A0A418WA61</accession>
<organism evidence="8 9">
    <name type="scientific">Oleomonas cavernae</name>
    <dbReference type="NCBI Taxonomy" id="2320859"/>
    <lineage>
        <taxon>Bacteria</taxon>
        <taxon>Pseudomonadati</taxon>
        <taxon>Pseudomonadota</taxon>
        <taxon>Alphaproteobacteria</taxon>
        <taxon>Acetobacterales</taxon>
        <taxon>Acetobacteraceae</taxon>
        <taxon>Oleomonas</taxon>
    </lineage>
</organism>
<dbReference type="GO" id="GO:0004521">
    <property type="term" value="F:RNA endonuclease activity"/>
    <property type="evidence" value="ECO:0007669"/>
    <property type="project" value="InterPro"/>
</dbReference>
<keyword evidence="9" id="KW-1185">Reference proteome</keyword>
<comment type="cofactor">
    <cofactor evidence="1">
        <name>a divalent metal cation</name>
        <dbReference type="ChEBI" id="CHEBI:60240"/>
    </cofactor>
</comment>
<dbReference type="GO" id="GO:0016787">
    <property type="term" value="F:hydrolase activity"/>
    <property type="evidence" value="ECO:0007669"/>
    <property type="project" value="UniProtKB-KW"/>
</dbReference>
<comment type="similarity">
    <text evidence="5">Belongs to the YicC/YloC family.</text>
</comment>
<name>A0A418WA61_9PROT</name>
<dbReference type="PANTHER" id="PTHR30636">
    <property type="entry name" value="UPF0701 PROTEIN YICC"/>
    <property type="match status" value="1"/>
</dbReference>
<evidence type="ECO:0000313" key="8">
    <source>
        <dbReference type="EMBL" id="RJF86903.1"/>
    </source>
</evidence>